<dbReference type="PATRIC" id="fig|1813736.3.peg.4043"/>
<dbReference type="InterPro" id="IPR014026">
    <property type="entry name" value="UDP-Glc/GDP-Man_DH_dimer"/>
</dbReference>
<proteinExistence type="inferred from homology"/>
<feature type="binding site" evidence="10">
    <location>
        <position position="334"/>
    </location>
    <ligand>
        <name>substrate</name>
    </ligand>
</feature>
<dbReference type="EMBL" id="CP015136">
    <property type="protein sequence ID" value="AMY10599.1"/>
    <property type="molecule type" value="Genomic_DNA"/>
</dbReference>
<name>A0A143PRZ4_LUTPR</name>
<dbReference type="Proteomes" id="UP000076079">
    <property type="component" value="Chromosome"/>
</dbReference>
<feature type="binding site" evidence="10">
    <location>
        <position position="271"/>
    </location>
    <ligand>
        <name>substrate</name>
    </ligand>
</feature>
<dbReference type="PIRSF" id="PIRSF000124">
    <property type="entry name" value="UDPglc_GDPman_dh"/>
    <property type="match status" value="1"/>
</dbReference>
<dbReference type="PIRSF" id="PIRSF500134">
    <property type="entry name" value="UDPglc_DH_bac"/>
    <property type="match status" value="1"/>
</dbReference>
<dbReference type="InterPro" id="IPR014027">
    <property type="entry name" value="UDP-Glc/GDP-Man_DH_C"/>
</dbReference>
<reference evidence="13 14" key="1">
    <citation type="journal article" date="2016" name="Genome Announc.">
        <title>First Complete Genome Sequence of a Subdivision 6 Acidobacterium Strain.</title>
        <authorList>
            <person name="Huang S."/>
            <person name="Vieira S."/>
            <person name="Bunk B."/>
            <person name="Riedel T."/>
            <person name="Sproer C."/>
            <person name="Overmann J."/>
        </authorList>
    </citation>
    <scope>NUCLEOTIDE SEQUENCE [LARGE SCALE GENOMIC DNA]</scope>
    <source>
        <strain evidence="14">DSM 100886 HEG_-6_39</strain>
    </source>
</reference>
<feature type="binding site" evidence="11">
    <location>
        <position position="134"/>
    </location>
    <ligand>
        <name>NAD(+)</name>
        <dbReference type="ChEBI" id="CHEBI:57540"/>
    </ligand>
</feature>
<evidence type="ECO:0000256" key="2">
    <source>
        <dbReference type="ARBA" id="ARBA00006601"/>
    </source>
</evidence>
<feature type="binding site" evidence="11">
    <location>
        <position position="277"/>
    </location>
    <ligand>
        <name>NAD(+)</name>
        <dbReference type="ChEBI" id="CHEBI:57540"/>
    </ligand>
</feature>
<organism evidence="13 14">
    <name type="scientific">Luteitalea pratensis</name>
    <dbReference type="NCBI Taxonomy" id="1855912"/>
    <lineage>
        <taxon>Bacteria</taxon>
        <taxon>Pseudomonadati</taxon>
        <taxon>Acidobacteriota</taxon>
        <taxon>Vicinamibacteria</taxon>
        <taxon>Vicinamibacterales</taxon>
        <taxon>Vicinamibacteraceae</taxon>
        <taxon>Luteitalea</taxon>
    </lineage>
</organism>
<accession>A0A143PRZ4</accession>
<evidence type="ECO:0000256" key="7">
    <source>
        <dbReference type="ARBA" id="ARBA00047473"/>
    </source>
</evidence>
<evidence type="ECO:0000256" key="8">
    <source>
        <dbReference type="PIRNR" id="PIRNR000124"/>
    </source>
</evidence>
<evidence type="ECO:0000313" key="13">
    <source>
        <dbReference type="EMBL" id="AMY10599.1"/>
    </source>
</evidence>
<dbReference type="UniPathway" id="UPA00038">
    <property type="reaction ID" value="UER00491"/>
</dbReference>
<feature type="binding site" evidence="11">
    <location>
        <position position="43"/>
    </location>
    <ligand>
        <name>NAD(+)</name>
        <dbReference type="ChEBI" id="CHEBI:57540"/>
    </ligand>
</feature>
<dbReference type="SMART" id="SM00984">
    <property type="entry name" value="UDPG_MGDP_dh_C"/>
    <property type="match status" value="1"/>
</dbReference>
<evidence type="ECO:0000259" key="12">
    <source>
        <dbReference type="SMART" id="SM00984"/>
    </source>
</evidence>
<comment type="similarity">
    <text evidence="2 8">Belongs to the UDP-glucose/GDP-mannose dehydrogenase family.</text>
</comment>
<dbReference type="SUPFAM" id="SSF48179">
    <property type="entry name" value="6-phosphogluconate dehydrogenase C-terminal domain-like"/>
    <property type="match status" value="1"/>
</dbReference>
<evidence type="ECO:0000256" key="9">
    <source>
        <dbReference type="PIRSR" id="PIRSR500134-1"/>
    </source>
</evidence>
<feature type="binding site" evidence="11">
    <location>
        <position position="99"/>
    </location>
    <ligand>
        <name>NAD(+)</name>
        <dbReference type="ChEBI" id="CHEBI:57540"/>
    </ligand>
</feature>
<feature type="domain" description="UDP-glucose/GDP-mannose dehydrogenase C-terminal" evidence="12">
    <location>
        <begin position="327"/>
        <end position="429"/>
    </location>
</feature>
<dbReference type="SUPFAM" id="SSF51735">
    <property type="entry name" value="NAD(P)-binding Rossmann-fold domains"/>
    <property type="match status" value="1"/>
</dbReference>
<feature type="binding site" evidence="10">
    <location>
        <position position="218"/>
    </location>
    <ligand>
        <name>substrate</name>
    </ligand>
</feature>
<dbReference type="GO" id="GO:0003979">
    <property type="term" value="F:UDP-glucose 6-dehydrogenase activity"/>
    <property type="evidence" value="ECO:0007669"/>
    <property type="project" value="UniProtKB-EC"/>
</dbReference>
<dbReference type="GO" id="GO:0051287">
    <property type="term" value="F:NAD binding"/>
    <property type="evidence" value="ECO:0007669"/>
    <property type="project" value="InterPro"/>
</dbReference>
<dbReference type="GO" id="GO:0006065">
    <property type="term" value="P:UDP-glucuronate biosynthetic process"/>
    <property type="evidence" value="ECO:0007669"/>
    <property type="project" value="UniProtKB-UniPathway"/>
</dbReference>
<evidence type="ECO:0000313" key="14">
    <source>
        <dbReference type="Proteomes" id="UP000076079"/>
    </source>
</evidence>
<dbReference type="STRING" id="1855912.LuPra_03837"/>
<dbReference type="GO" id="GO:0000271">
    <property type="term" value="P:polysaccharide biosynthetic process"/>
    <property type="evidence" value="ECO:0007669"/>
    <property type="project" value="InterPro"/>
</dbReference>
<dbReference type="InterPro" id="IPR001732">
    <property type="entry name" value="UDP-Glc/GDP-Man_DH_N"/>
</dbReference>
<evidence type="ECO:0000256" key="4">
    <source>
        <dbReference type="ARBA" id="ARBA00015132"/>
    </source>
</evidence>
<dbReference type="AlphaFoldDB" id="A0A143PRZ4"/>
<dbReference type="InterPro" id="IPR017476">
    <property type="entry name" value="UDP-Glc/GDP-Man"/>
</dbReference>
<dbReference type="InterPro" id="IPR028357">
    <property type="entry name" value="UDPglc_DH_bac"/>
</dbReference>
<evidence type="ECO:0000256" key="5">
    <source>
        <dbReference type="ARBA" id="ARBA00023002"/>
    </source>
</evidence>
<dbReference type="InterPro" id="IPR036291">
    <property type="entry name" value="NAD(P)-bd_dom_sf"/>
</dbReference>
<dbReference type="EC" id="1.1.1.22" evidence="3 8"/>
<keyword evidence="6 8" id="KW-0520">NAD</keyword>
<keyword evidence="14" id="KW-1185">Reference proteome</keyword>
<dbReference type="InterPro" id="IPR008927">
    <property type="entry name" value="6-PGluconate_DH-like_C_sf"/>
</dbReference>
<dbReference type="Gene3D" id="1.20.5.100">
    <property type="entry name" value="Cytochrome c1, transmembrane anchor, C-terminal"/>
    <property type="match status" value="1"/>
</dbReference>
<gene>
    <name evidence="13" type="primary">tuaD_1</name>
    <name evidence="13" type="ORF">LuPra_03837</name>
</gene>
<dbReference type="PROSITE" id="PS51257">
    <property type="entry name" value="PROKAR_LIPOPROTEIN"/>
    <property type="match status" value="1"/>
</dbReference>
<sequence>MRDGRAPGRGEQGVKIAVVGTGYVGLVVGACFAENGNDVICVDTNVDKVKALKRGKIPIYEPGLEEVVKRNTAEKRLSFTTELAAAVKASDIVFIAVGTPEAEDGSADLKHVLGVARDIARAMDGYKVIVDKSTVPVGTSEKVREVMRKETRHPFSVVSNPEFLKQGAAVDDFLKPDRVVIGADDERGAALMTELYAPFTRTGAPVMVMDCASAELCKYAANAMLATRISFMNEVARVCELYGANVDQVRRAVASDNRIGPSFLFPGVGYGGSCFPKDVKAILKFSRDKGYDFRILDAVEDVNAQQKKKLLQMMKQRLRSLKGKTIGVWGLAFKPRTDDMREAPAITIIEGLLKAGATVQAYDPEAHETARRIFGNRITYARNAYEALKGADALALVTEWNEFREPDFARMKKRMNTPIIFDGRNIYKPEAIAAQGFTYYSIGR</sequence>
<dbReference type="SUPFAM" id="SSF52413">
    <property type="entry name" value="UDP-glucose/GDP-mannose dehydrogenase C-terminal domain"/>
    <property type="match status" value="1"/>
</dbReference>
<dbReference type="PANTHER" id="PTHR43750:SF3">
    <property type="entry name" value="UDP-GLUCOSE 6-DEHYDROGENASE TUAD"/>
    <property type="match status" value="1"/>
</dbReference>
<comment type="pathway">
    <text evidence="1">Nucleotide-sugar biosynthesis; UDP-alpha-D-glucuronate biosynthesis; UDP-alpha-D-glucuronate from UDP-alpha-D-glucose: step 1/1.</text>
</comment>
<dbReference type="Pfam" id="PF03721">
    <property type="entry name" value="UDPG_MGDP_dh_N"/>
    <property type="match status" value="1"/>
</dbReference>
<feature type="binding site" evidence="11">
    <location>
        <position position="341"/>
    </location>
    <ligand>
        <name>NAD(+)</name>
        <dbReference type="ChEBI" id="CHEBI:57540"/>
    </ligand>
</feature>
<dbReference type="NCBIfam" id="TIGR03026">
    <property type="entry name" value="NDP-sugDHase"/>
    <property type="match status" value="1"/>
</dbReference>
<dbReference type="Pfam" id="PF03720">
    <property type="entry name" value="UDPG_MGDP_dh_C"/>
    <property type="match status" value="1"/>
</dbReference>
<comment type="catalytic activity">
    <reaction evidence="7 8">
        <text>UDP-alpha-D-glucose + 2 NAD(+) + H2O = UDP-alpha-D-glucuronate + 2 NADH + 3 H(+)</text>
        <dbReference type="Rhea" id="RHEA:23596"/>
        <dbReference type="ChEBI" id="CHEBI:15377"/>
        <dbReference type="ChEBI" id="CHEBI:15378"/>
        <dbReference type="ChEBI" id="CHEBI:57540"/>
        <dbReference type="ChEBI" id="CHEBI:57945"/>
        <dbReference type="ChEBI" id="CHEBI:58052"/>
        <dbReference type="ChEBI" id="CHEBI:58885"/>
        <dbReference type="EC" id="1.1.1.22"/>
    </reaction>
</comment>
<evidence type="ECO:0000256" key="6">
    <source>
        <dbReference type="ARBA" id="ARBA00023027"/>
    </source>
</evidence>
<evidence type="ECO:0000256" key="11">
    <source>
        <dbReference type="PIRSR" id="PIRSR500134-3"/>
    </source>
</evidence>
<evidence type="ECO:0000256" key="3">
    <source>
        <dbReference type="ARBA" id="ARBA00012954"/>
    </source>
</evidence>
<feature type="binding site" evidence="11">
    <location>
        <position position="48"/>
    </location>
    <ligand>
        <name>NAD(+)</name>
        <dbReference type="ChEBI" id="CHEBI:57540"/>
    </ligand>
</feature>
<dbReference type="Gene3D" id="3.40.50.720">
    <property type="entry name" value="NAD(P)-binding Rossmann-like Domain"/>
    <property type="match status" value="2"/>
</dbReference>
<evidence type="ECO:0000256" key="10">
    <source>
        <dbReference type="PIRSR" id="PIRSR500134-2"/>
    </source>
</evidence>
<protein>
    <recommendedName>
        <fullName evidence="4 8">UDP-glucose 6-dehydrogenase</fullName>
        <ecNumber evidence="3 8">1.1.1.22</ecNumber>
    </recommendedName>
</protein>
<feature type="binding site" evidence="10">
    <location>
        <begin position="263"/>
        <end position="267"/>
    </location>
    <ligand>
        <name>substrate</name>
    </ligand>
</feature>
<keyword evidence="5 8" id="KW-0560">Oxidoreductase</keyword>
<feature type="active site" description="Nucleophile" evidence="9">
    <location>
        <position position="274"/>
    </location>
</feature>
<dbReference type="Pfam" id="PF00984">
    <property type="entry name" value="UDPG_MGDP_dh"/>
    <property type="match status" value="1"/>
</dbReference>
<dbReference type="InterPro" id="IPR036220">
    <property type="entry name" value="UDP-Glc/GDP-Man_DH_C_sf"/>
</dbReference>
<dbReference type="PANTHER" id="PTHR43750">
    <property type="entry name" value="UDP-GLUCOSE 6-DEHYDROGENASE TUAD"/>
    <property type="match status" value="1"/>
</dbReference>
<evidence type="ECO:0000256" key="1">
    <source>
        <dbReference type="ARBA" id="ARBA00004701"/>
    </source>
</evidence>
<dbReference type="KEGG" id="abac:LuPra_03837"/>
<reference evidence="14" key="2">
    <citation type="submission" date="2016-04" db="EMBL/GenBank/DDBJ databases">
        <title>First Complete Genome Sequence of a Subdivision 6 Acidobacterium.</title>
        <authorList>
            <person name="Huang S."/>
            <person name="Vieira S."/>
            <person name="Bunk B."/>
            <person name="Riedel T."/>
            <person name="Sproeer C."/>
            <person name="Overmann J."/>
        </authorList>
    </citation>
    <scope>NUCLEOTIDE SEQUENCE [LARGE SCALE GENOMIC DNA]</scope>
    <source>
        <strain evidence="14">DSM 100886 HEG_-6_39</strain>
    </source>
</reference>